<dbReference type="AlphaFoldDB" id="A0A0N0XTP6"/>
<proteinExistence type="predicted"/>
<sequence>MRTVRRGTNRVLLGLIGAVLLGTGGVVLMGGFGLPAKWHLDLPRGWPWTRPGEVLLSAQDRTRWTDRGWWWPVVIAVLAVLVLLLLWWLVTQLRRHRLDEILVDSGDGEGALLRGRALEAVLTAETEALEGVDGAAALLTGRRTEPRVRAVLALAPHADPGTVVLRFADAAVAHARGSAGLDRLPAEVRLREVRHRAERVS</sequence>
<evidence type="ECO:0000313" key="3">
    <source>
        <dbReference type="Proteomes" id="UP000037982"/>
    </source>
</evidence>
<keyword evidence="1" id="KW-1133">Transmembrane helix</keyword>
<feature type="transmembrane region" description="Helical" evidence="1">
    <location>
        <begin position="69"/>
        <end position="90"/>
    </location>
</feature>
<keyword evidence="3" id="KW-1185">Reference proteome</keyword>
<feature type="transmembrane region" description="Helical" evidence="1">
    <location>
        <begin position="12"/>
        <end position="34"/>
    </location>
</feature>
<evidence type="ECO:0000256" key="1">
    <source>
        <dbReference type="SAM" id="Phobius"/>
    </source>
</evidence>
<reference evidence="3" key="1">
    <citation type="submission" date="2015-07" db="EMBL/GenBank/DDBJ databases">
        <authorList>
            <person name="Ju K.-S."/>
            <person name="Doroghazi J.R."/>
            <person name="Metcalf W.W."/>
        </authorList>
    </citation>
    <scope>NUCLEOTIDE SEQUENCE [LARGE SCALE GENOMIC DNA]</scope>
    <source>
        <strain evidence="3">NRRL ISP-5002</strain>
    </source>
</reference>
<name>A0A0N0XTP6_9ACTN</name>
<dbReference type="RefSeq" id="WP_053926956.1">
    <property type="nucleotide sequence ID" value="NZ_LGKG01000166.1"/>
</dbReference>
<evidence type="ECO:0000313" key="2">
    <source>
        <dbReference type="EMBL" id="KPC60098.1"/>
    </source>
</evidence>
<dbReference type="Proteomes" id="UP000037982">
    <property type="component" value="Unassembled WGS sequence"/>
</dbReference>
<keyword evidence="1" id="KW-0472">Membrane</keyword>
<dbReference type="EMBL" id="LGKG01000166">
    <property type="protein sequence ID" value="KPC60098.1"/>
    <property type="molecule type" value="Genomic_DNA"/>
</dbReference>
<keyword evidence="1" id="KW-0812">Transmembrane</keyword>
<comment type="caution">
    <text evidence="2">The sequence shown here is derived from an EMBL/GenBank/DDBJ whole genome shotgun (WGS) entry which is preliminary data.</text>
</comment>
<organism evidence="2 3">
    <name type="scientific">Streptomyces chattanoogensis</name>
    <dbReference type="NCBI Taxonomy" id="66876"/>
    <lineage>
        <taxon>Bacteria</taxon>
        <taxon>Bacillati</taxon>
        <taxon>Actinomycetota</taxon>
        <taxon>Actinomycetes</taxon>
        <taxon>Kitasatosporales</taxon>
        <taxon>Streptomycetaceae</taxon>
        <taxon>Streptomyces</taxon>
    </lineage>
</organism>
<dbReference type="NCBIfam" id="NF033218">
    <property type="entry name" value="anchor_AmaP"/>
    <property type="match status" value="1"/>
</dbReference>
<accession>A0A0N0XTP6</accession>
<dbReference type="PATRIC" id="fig|66876.3.peg.6954"/>
<gene>
    <name evidence="2" type="ORF">ADL29_31555</name>
</gene>
<protein>
    <submittedName>
        <fullName evidence="2">Membrane protein</fullName>
    </submittedName>
</protein>